<feature type="region of interest" description="Disordered" evidence="13">
    <location>
        <begin position="593"/>
        <end position="624"/>
    </location>
</feature>
<accession>A0A067JRL2</accession>
<dbReference type="GO" id="GO:0016020">
    <property type="term" value="C:membrane"/>
    <property type="evidence" value="ECO:0007669"/>
    <property type="project" value="UniProtKB-SubCell"/>
</dbReference>
<evidence type="ECO:0000256" key="8">
    <source>
        <dbReference type="ARBA" id="ARBA00022840"/>
    </source>
</evidence>
<evidence type="ECO:0000259" key="15">
    <source>
        <dbReference type="PROSITE" id="PS50011"/>
    </source>
</evidence>
<evidence type="ECO:0000256" key="10">
    <source>
        <dbReference type="ARBA" id="ARBA00023136"/>
    </source>
</evidence>
<dbReference type="InterPro" id="IPR025287">
    <property type="entry name" value="WAK_GUB"/>
</dbReference>
<dbReference type="PROSITE" id="PS00108">
    <property type="entry name" value="PROTEIN_KINASE_ST"/>
    <property type="match status" value="1"/>
</dbReference>
<keyword evidence="2" id="KW-0723">Serine/threonine-protein kinase</keyword>
<feature type="signal peptide" evidence="14">
    <location>
        <begin position="1"/>
        <end position="25"/>
    </location>
</feature>
<evidence type="ECO:0000313" key="17">
    <source>
        <dbReference type="Proteomes" id="UP000027138"/>
    </source>
</evidence>
<dbReference type="GO" id="GO:0030247">
    <property type="term" value="F:polysaccharide binding"/>
    <property type="evidence" value="ECO:0007669"/>
    <property type="project" value="InterPro"/>
</dbReference>
<keyword evidence="8 12" id="KW-0067">ATP-binding</keyword>
<evidence type="ECO:0000313" key="16">
    <source>
        <dbReference type="EMBL" id="KDP22159.1"/>
    </source>
</evidence>
<keyword evidence="10" id="KW-0472">Membrane</keyword>
<dbReference type="InterPro" id="IPR011009">
    <property type="entry name" value="Kinase-like_dom_sf"/>
</dbReference>
<keyword evidence="7" id="KW-0418">Kinase</keyword>
<evidence type="ECO:0000256" key="3">
    <source>
        <dbReference type="ARBA" id="ARBA00022679"/>
    </source>
</evidence>
<name>A0A067JRL2_JATCU</name>
<keyword evidence="5 14" id="KW-0732">Signal</keyword>
<organism evidence="16 17">
    <name type="scientific">Jatropha curcas</name>
    <name type="common">Barbados nut</name>
    <dbReference type="NCBI Taxonomy" id="180498"/>
    <lineage>
        <taxon>Eukaryota</taxon>
        <taxon>Viridiplantae</taxon>
        <taxon>Streptophyta</taxon>
        <taxon>Embryophyta</taxon>
        <taxon>Tracheophyta</taxon>
        <taxon>Spermatophyta</taxon>
        <taxon>Magnoliopsida</taxon>
        <taxon>eudicotyledons</taxon>
        <taxon>Gunneridae</taxon>
        <taxon>Pentapetalae</taxon>
        <taxon>rosids</taxon>
        <taxon>fabids</taxon>
        <taxon>Malpighiales</taxon>
        <taxon>Euphorbiaceae</taxon>
        <taxon>Crotonoideae</taxon>
        <taxon>Jatropheae</taxon>
        <taxon>Jatropha</taxon>
    </lineage>
</organism>
<dbReference type="PROSITE" id="PS50011">
    <property type="entry name" value="PROTEIN_KINASE_DOM"/>
    <property type="match status" value="1"/>
</dbReference>
<dbReference type="SUPFAM" id="SSF56112">
    <property type="entry name" value="Protein kinase-like (PK-like)"/>
    <property type="match status" value="1"/>
</dbReference>
<evidence type="ECO:0000256" key="1">
    <source>
        <dbReference type="ARBA" id="ARBA00004479"/>
    </source>
</evidence>
<feature type="binding site" evidence="12">
    <location>
        <position position="342"/>
    </location>
    <ligand>
        <name>ATP</name>
        <dbReference type="ChEBI" id="CHEBI:30616"/>
    </ligand>
</feature>
<dbReference type="OrthoDB" id="544400at2759"/>
<dbReference type="PROSITE" id="PS00107">
    <property type="entry name" value="PROTEIN_KINASE_ATP"/>
    <property type="match status" value="1"/>
</dbReference>
<feature type="compositionally biased region" description="Low complexity" evidence="13">
    <location>
        <begin position="614"/>
        <end position="624"/>
    </location>
</feature>
<dbReference type="Pfam" id="PF13947">
    <property type="entry name" value="GUB_WAK_bind"/>
    <property type="match status" value="1"/>
</dbReference>
<dbReference type="GO" id="GO:0005524">
    <property type="term" value="F:ATP binding"/>
    <property type="evidence" value="ECO:0007669"/>
    <property type="project" value="UniProtKB-UniRule"/>
</dbReference>
<dbReference type="CDD" id="cd14066">
    <property type="entry name" value="STKc_IRAK"/>
    <property type="match status" value="1"/>
</dbReference>
<evidence type="ECO:0000256" key="7">
    <source>
        <dbReference type="ARBA" id="ARBA00022777"/>
    </source>
</evidence>
<evidence type="ECO:0000256" key="14">
    <source>
        <dbReference type="SAM" id="SignalP"/>
    </source>
</evidence>
<protein>
    <recommendedName>
        <fullName evidence="15">Protein kinase domain-containing protein</fullName>
    </recommendedName>
</protein>
<dbReference type="InterPro" id="IPR000719">
    <property type="entry name" value="Prot_kinase_dom"/>
</dbReference>
<sequence>MDSAKLRFAGLFALVIYIQFEHCISQVNHICAPSSCGHLHNISFPFRLKGDPENCGYRSYEFSCENNLTSLYLYSGKYLVQAINYNNATLRVVDFTVKYDNCSSLPRYSLTGANFSFWDPYDWRWNSLRWDRNGREPKIIVFFKCSKPVNSPLYVDTAPCINGNYSYVMDNFSSITDVENSCRVDLMVLSLLPPRVGENVSYTDIYSDLAYGFELSWHLVICEMCRGKEYCFLENGLARPTGCSTANVNLILAIIGILILARSISCTPCVMAFLIYTWSRRHSSMYKNIEEFLQNKNNLGPVRYSYSDVRKMTNGFKDKLGQGGYGSVYKGKLRSGRFAAIKMLGKAKGNGQEFINEVASIGQVHHVNVVQLIGFCADGSKRALVYDYMPNGSLDKYVLSREGNTHLSWKQMHEISLGVARGIDYLHRGCEMQILHFDIKPHNILLDENFVPKVSDFGLAKLHKTSDSTVALTAARGTIGYIAPELFYRNIGGVTYKADVYSFGMLLMEMVGKKKNLNAVAENSSQAYFPNWVYNEVIDGNVAIRNASEEEEKIAKKIIMVGLWCIQMKPNDRPSMNKVVEMLEGDLESLEVPPKPTLYTEETPVKTREDYTDETWSSSWTPDSSESISLLVNSNLIIYP</sequence>
<keyword evidence="3" id="KW-0808">Transferase</keyword>
<feature type="domain" description="Protein kinase" evidence="15">
    <location>
        <begin position="314"/>
        <end position="598"/>
    </location>
</feature>
<reference evidence="16 17" key="1">
    <citation type="journal article" date="2014" name="PLoS ONE">
        <title>Global Analysis of Gene Expression Profiles in Physic Nut (Jatropha curcas L.) Seedlings Exposed to Salt Stress.</title>
        <authorList>
            <person name="Zhang L."/>
            <person name="Zhang C."/>
            <person name="Wu P."/>
            <person name="Chen Y."/>
            <person name="Li M."/>
            <person name="Jiang H."/>
            <person name="Wu G."/>
        </authorList>
    </citation>
    <scope>NUCLEOTIDE SEQUENCE [LARGE SCALE GENOMIC DNA]</scope>
    <source>
        <strain evidence="17">cv. GZQX0401</strain>
        <tissue evidence="16">Young leaves</tissue>
    </source>
</reference>
<dbReference type="Gene3D" id="1.10.510.10">
    <property type="entry name" value="Transferase(Phosphotransferase) domain 1"/>
    <property type="match status" value="1"/>
</dbReference>
<dbReference type="Gene3D" id="3.30.200.20">
    <property type="entry name" value="Phosphorylase Kinase, domain 1"/>
    <property type="match status" value="1"/>
</dbReference>
<dbReference type="FunFam" id="3.30.200.20:FF:000178">
    <property type="entry name" value="serine/threonine-protein kinase PBS1-like"/>
    <property type="match status" value="1"/>
</dbReference>
<comment type="subcellular location">
    <subcellularLocation>
        <location evidence="1">Membrane</location>
        <topology evidence="1">Single-pass type I membrane protein</topology>
    </subcellularLocation>
</comment>
<dbReference type="PANTHER" id="PTHR27009">
    <property type="entry name" value="RUST RESISTANCE KINASE LR10-RELATED"/>
    <property type="match status" value="1"/>
</dbReference>
<dbReference type="Proteomes" id="UP000027138">
    <property type="component" value="Unassembled WGS sequence"/>
</dbReference>
<evidence type="ECO:0000256" key="6">
    <source>
        <dbReference type="ARBA" id="ARBA00022741"/>
    </source>
</evidence>
<dbReference type="FunFam" id="1.10.510.10:FF:000590">
    <property type="entry name" value="PR5-like receptor kinase"/>
    <property type="match status" value="1"/>
</dbReference>
<evidence type="ECO:0000256" key="12">
    <source>
        <dbReference type="PROSITE-ProRule" id="PRU10141"/>
    </source>
</evidence>
<evidence type="ECO:0000256" key="9">
    <source>
        <dbReference type="ARBA" id="ARBA00022989"/>
    </source>
</evidence>
<keyword evidence="9" id="KW-1133">Transmembrane helix</keyword>
<evidence type="ECO:0000256" key="11">
    <source>
        <dbReference type="ARBA" id="ARBA00023180"/>
    </source>
</evidence>
<dbReference type="InterPro" id="IPR045874">
    <property type="entry name" value="LRK10/LRL21-25-like"/>
</dbReference>
<evidence type="ECO:0000256" key="5">
    <source>
        <dbReference type="ARBA" id="ARBA00022729"/>
    </source>
</evidence>
<keyword evidence="6 12" id="KW-0547">Nucleotide-binding</keyword>
<dbReference type="Pfam" id="PF00069">
    <property type="entry name" value="Pkinase"/>
    <property type="match status" value="1"/>
</dbReference>
<keyword evidence="11" id="KW-0325">Glycoprotein</keyword>
<keyword evidence="17" id="KW-1185">Reference proteome</keyword>
<dbReference type="InterPro" id="IPR008271">
    <property type="entry name" value="Ser/Thr_kinase_AS"/>
</dbReference>
<dbReference type="InterPro" id="IPR017441">
    <property type="entry name" value="Protein_kinase_ATP_BS"/>
</dbReference>
<dbReference type="AlphaFoldDB" id="A0A067JRL2"/>
<proteinExistence type="predicted"/>
<feature type="chain" id="PRO_5001638896" description="Protein kinase domain-containing protein" evidence="14">
    <location>
        <begin position="26"/>
        <end position="640"/>
    </location>
</feature>
<evidence type="ECO:0000256" key="4">
    <source>
        <dbReference type="ARBA" id="ARBA00022692"/>
    </source>
</evidence>
<evidence type="ECO:0000256" key="2">
    <source>
        <dbReference type="ARBA" id="ARBA00022527"/>
    </source>
</evidence>
<dbReference type="EMBL" id="KK915447">
    <property type="protein sequence ID" value="KDP22159.1"/>
    <property type="molecule type" value="Genomic_DNA"/>
</dbReference>
<gene>
    <name evidence="16" type="ORF">JCGZ_25990</name>
</gene>
<dbReference type="GO" id="GO:0004674">
    <property type="term" value="F:protein serine/threonine kinase activity"/>
    <property type="evidence" value="ECO:0007669"/>
    <property type="project" value="UniProtKB-KW"/>
</dbReference>
<evidence type="ECO:0000256" key="13">
    <source>
        <dbReference type="SAM" id="MobiDB-lite"/>
    </source>
</evidence>
<keyword evidence="4" id="KW-0812">Transmembrane</keyword>
<dbReference type="SMART" id="SM00220">
    <property type="entry name" value="S_TKc"/>
    <property type="match status" value="1"/>
</dbReference>